<sequence length="169" mass="18279">PSDDVNEPILERKALTSLSLSCFIQIVSSSSGSEISIPTFSNLLSVPSTSTSDPMIKMWQKLIHLQVSDAKLSTAISQDLNFDIEEPDANSTPAIPGLFVSASEAGALSGLATDRGVKQMKVIEQIVVNDNFMIGSDRRSRMGVNNEDDEEPLVIVADTDPNQPMEEKL</sequence>
<comment type="caution">
    <text evidence="2">The sequence shown here is derived from an EMBL/GenBank/DDBJ whole genome shotgun (WGS) entry which is preliminary data.</text>
</comment>
<evidence type="ECO:0000313" key="2">
    <source>
        <dbReference type="EMBL" id="KAH0896459.1"/>
    </source>
</evidence>
<keyword evidence="3" id="KW-1185">Reference proteome</keyword>
<evidence type="ECO:0000313" key="3">
    <source>
        <dbReference type="Proteomes" id="UP000824890"/>
    </source>
</evidence>
<name>A0ABQ8AVD3_BRANA</name>
<feature type="non-terminal residue" evidence="2">
    <location>
        <position position="1"/>
    </location>
</feature>
<dbReference type="EMBL" id="JAGKQM010000012">
    <property type="protein sequence ID" value="KAH0896459.1"/>
    <property type="molecule type" value="Genomic_DNA"/>
</dbReference>
<gene>
    <name evidence="2" type="ORF">HID58_046027</name>
</gene>
<dbReference type="Proteomes" id="UP000824890">
    <property type="component" value="Unassembled WGS sequence"/>
</dbReference>
<feature type="region of interest" description="Disordered" evidence="1">
    <location>
        <begin position="139"/>
        <end position="169"/>
    </location>
</feature>
<evidence type="ECO:0000256" key="1">
    <source>
        <dbReference type="SAM" id="MobiDB-lite"/>
    </source>
</evidence>
<protein>
    <submittedName>
        <fullName evidence="2">Uncharacterized protein</fullName>
    </submittedName>
</protein>
<proteinExistence type="predicted"/>
<reference evidence="2 3" key="1">
    <citation type="submission" date="2021-05" db="EMBL/GenBank/DDBJ databases">
        <title>Genome Assembly of Synthetic Allotetraploid Brassica napus Reveals Homoeologous Exchanges between Subgenomes.</title>
        <authorList>
            <person name="Davis J.T."/>
        </authorList>
    </citation>
    <scope>NUCLEOTIDE SEQUENCE [LARGE SCALE GENOMIC DNA]</scope>
    <source>
        <strain evidence="3">cv. Da-Ae</strain>
        <tissue evidence="2">Seedling</tissue>
    </source>
</reference>
<accession>A0ABQ8AVD3</accession>
<organism evidence="2 3">
    <name type="scientific">Brassica napus</name>
    <name type="common">Rape</name>
    <dbReference type="NCBI Taxonomy" id="3708"/>
    <lineage>
        <taxon>Eukaryota</taxon>
        <taxon>Viridiplantae</taxon>
        <taxon>Streptophyta</taxon>
        <taxon>Embryophyta</taxon>
        <taxon>Tracheophyta</taxon>
        <taxon>Spermatophyta</taxon>
        <taxon>Magnoliopsida</taxon>
        <taxon>eudicotyledons</taxon>
        <taxon>Gunneridae</taxon>
        <taxon>Pentapetalae</taxon>
        <taxon>rosids</taxon>
        <taxon>malvids</taxon>
        <taxon>Brassicales</taxon>
        <taxon>Brassicaceae</taxon>
        <taxon>Brassiceae</taxon>
        <taxon>Brassica</taxon>
    </lineage>
</organism>